<keyword evidence="1 4" id="KW-0812">Transmembrane</keyword>
<dbReference type="Proteomes" id="UP000321863">
    <property type="component" value="Unassembled WGS sequence"/>
</dbReference>
<dbReference type="PANTHER" id="PTHR23539:SF1">
    <property type="entry name" value="MAJOR FACILITATOR SUPERFAMILY (MFS) PROFILE DOMAIN-CONTAINING PROTEIN"/>
    <property type="match status" value="1"/>
</dbReference>
<feature type="transmembrane region" description="Helical" evidence="4">
    <location>
        <begin position="349"/>
        <end position="368"/>
    </location>
</feature>
<dbReference type="EMBL" id="BJYJ01000027">
    <property type="protein sequence ID" value="GEN77602.1"/>
    <property type="molecule type" value="Genomic_DNA"/>
</dbReference>
<dbReference type="SUPFAM" id="SSF103473">
    <property type="entry name" value="MFS general substrate transporter"/>
    <property type="match status" value="1"/>
</dbReference>
<dbReference type="Pfam" id="PF07690">
    <property type="entry name" value="MFS_1"/>
    <property type="match status" value="1"/>
</dbReference>
<feature type="domain" description="Major facilitator superfamily (MFS) profile" evidence="5">
    <location>
        <begin position="1"/>
        <end position="400"/>
    </location>
</feature>
<dbReference type="AlphaFoldDB" id="A0A511YQY8"/>
<dbReference type="PROSITE" id="PS50850">
    <property type="entry name" value="MFS"/>
    <property type="match status" value="1"/>
</dbReference>
<keyword evidence="7" id="KW-1185">Reference proteome</keyword>
<feature type="transmembrane region" description="Helical" evidence="4">
    <location>
        <begin position="140"/>
        <end position="160"/>
    </location>
</feature>
<feature type="transmembrane region" description="Helical" evidence="4">
    <location>
        <begin position="50"/>
        <end position="69"/>
    </location>
</feature>
<feature type="transmembrane region" description="Helical" evidence="4">
    <location>
        <begin position="78"/>
        <end position="101"/>
    </location>
</feature>
<protein>
    <submittedName>
        <fullName evidence="6">MFS transporter</fullName>
    </submittedName>
</protein>
<feature type="transmembrane region" description="Helical" evidence="4">
    <location>
        <begin position="285"/>
        <end position="306"/>
    </location>
</feature>
<feature type="transmembrane region" description="Helical" evidence="4">
    <location>
        <begin position="253"/>
        <end position="273"/>
    </location>
</feature>
<evidence type="ECO:0000256" key="1">
    <source>
        <dbReference type="ARBA" id="ARBA00022692"/>
    </source>
</evidence>
<evidence type="ECO:0000313" key="6">
    <source>
        <dbReference type="EMBL" id="GEN77602.1"/>
    </source>
</evidence>
<feature type="transmembrane region" description="Helical" evidence="4">
    <location>
        <begin position="20"/>
        <end position="38"/>
    </location>
</feature>
<dbReference type="OrthoDB" id="9812574at2"/>
<dbReference type="InterPro" id="IPR036259">
    <property type="entry name" value="MFS_trans_sf"/>
</dbReference>
<dbReference type="GO" id="GO:0022857">
    <property type="term" value="F:transmembrane transporter activity"/>
    <property type="evidence" value="ECO:0007669"/>
    <property type="project" value="InterPro"/>
</dbReference>
<evidence type="ECO:0000259" key="5">
    <source>
        <dbReference type="PROSITE" id="PS50850"/>
    </source>
</evidence>
<dbReference type="RefSeq" id="WP_146943536.1">
    <property type="nucleotide sequence ID" value="NZ_BJYJ01000027.1"/>
</dbReference>
<reference evidence="6 7" key="1">
    <citation type="submission" date="2019-07" db="EMBL/GenBank/DDBJ databases">
        <title>Whole genome shotgun sequence of Chryseobacterium hagamense NBRC 105253.</title>
        <authorList>
            <person name="Hosoyama A."/>
            <person name="Uohara A."/>
            <person name="Ohji S."/>
            <person name="Ichikawa N."/>
        </authorList>
    </citation>
    <scope>NUCLEOTIDE SEQUENCE [LARGE SCALE GENOMIC DNA]</scope>
    <source>
        <strain evidence="6 7">NBRC 105253</strain>
    </source>
</reference>
<feature type="transmembrane region" description="Helical" evidence="4">
    <location>
        <begin position="312"/>
        <end position="337"/>
    </location>
</feature>
<dbReference type="InterPro" id="IPR020846">
    <property type="entry name" value="MFS_dom"/>
</dbReference>
<comment type="caution">
    <text evidence="6">The sequence shown here is derived from an EMBL/GenBank/DDBJ whole genome shotgun (WGS) entry which is preliminary data.</text>
</comment>
<name>A0A511YQY8_9FLAO</name>
<organism evidence="6 7">
    <name type="scientific">Chryseobacterium hagamense</name>
    <dbReference type="NCBI Taxonomy" id="395935"/>
    <lineage>
        <taxon>Bacteria</taxon>
        <taxon>Pseudomonadati</taxon>
        <taxon>Bacteroidota</taxon>
        <taxon>Flavobacteriia</taxon>
        <taxon>Flavobacteriales</taxon>
        <taxon>Weeksellaceae</taxon>
        <taxon>Chryseobacterium group</taxon>
        <taxon>Chryseobacterium</taxon>
    </lineage>
</organism>
<feature type="transmembrane region" description="Helical" evidence="4">
    <location>
        <begin position="107"/>
        <end position="128"/>
    </location>
</feature>
<gene>
    <name evidence="6" type="ORF">CHA01nite_33420</name>
</gene>
<keyword evidence="3 4" id="KW-0472">Membrane</keyword>
<sequence length="413" mass="42738">MKKTTSAGHRTLGALKALNFFMADMQAGIGPFLGIFLLSKGWQSGPIGTVMSLGGVAGMLMTTPAGAVIDSTKHKRRFVIIPGIFTVIASALILLSQNFWVVSLSQVATAVAGAAIGPAVVGITLGIVKQKGFNRQNGLNQAFNHAGNVVGAALSGYLGLKWGMTAVVLLAALFGILTIISVLMIPADSIDNKAARGMKADAEENEKASGLDVLLKCKPLLILAGALACFHLGNGALLPLYGMAAASKMQENAYMFVALTVIIAQLVMILTSIAGMKIAEKNGYWMIMLVSFLSLPLRGFIASQMISEVGLYPVQILDGIGAGLQSVAVPGLVAHILNGTGRINIGQGAVMTVQGVGAALSPAIGGWIAQQMGYSSAFLILGSIAVISIALWIINAKTMKKECAPSEACSEPA</sequence>
<accession>A0A511YQY8</accession>
<feature type="transmembrane region" description="Helical" evidence="4">
    <location>
        <begin position="166"/>
        <end position="187"/>
    </location>
</feature>
<feature type="transmembrane region" description="Helical" evidence="4">
    <location>
        <begin position="220"/>
        <end position="241"/>
    </location>
</feature>
<evidence type="ECO:0000256" key="4">
    <source>
        <dbReference type="SAM" id="Phobius"/>
    </source>
</evidence>
<dbReference type="InterPro" id="IPR011701">
    <property type="entry name" value="MFS"/>
</dbReference>
<evidence type="ECO:0000256" key="3">
    <source>
        <dbReference type="ARBA" id="ARBA00023136"/>
    </source>
</evidence>
<evidence type="ECO:0000256" key="2">
    <source>
        <dbReference type="ARBA" id="ARBA00022989"/>
    </source>
</evidence>
<feature type="transmembrane region" description="Helical" evidence="4">
    <location>
        <begin position="374"/>
        <end position="394"/>
    </location>
</feature>
<dbReference type="Gene3D" id="1.20.1250.20">
    <property type="entry name" value="MFS general substrate transporter like domains"/>
    <property type="match status" value="2"/>
</dbReference>
<evidence type="ECO:0000313" key="7">
    <source>
        <dbReference type="Proteomes" id="UP000321863"/>
    </source>
</evidence>
<proteinExistence type="predicted"/>
<keyword evidence="2 4" id="KW-1133">Transmembrane helix</keyword>
<dbReference type="PANTHER" id="PTHR23539">
    <property type="entry name" value="MFS TRANSPORTER"/>
    <property type="match status" value="1"/>
</dbReference>